<gene>
    <name evidence="1" type="ORF">DI487_08105</name>
</gene>
<name>A0A2U8QUE9_9FLAO</name>
<reference evidence="1 2" key="1">
    <citation type="submission" date="2018-05" db="EMBL/GenBank/DDBJ databases">
        <title>Flavobacterium sp. MEBiC07310.</title>
        <authorList>
            <person name="Baek K."/>
        </authorList>
    </citation>
    <scope>NUCLEOTIDE SEQUENCE [LARGE SCALE GENOMIC DNA]</scope>
    <source>
        <strain evidence="1 2">MEBiC07310</strain>
    </source>
</reference>
<dbReference type="EMBL" id="CP029463">
    <property type="protein sequence ID" value="AWM13830.1"/>
    <property type="molecule type" value="Genomic_DNA"/>
</dbReference>
<keyword evidence="2" id="KW-1185">Reference proteome</keyword>
<evidence type="ECO:0000313" key="1">
    <source>
        <dbReference type="EMBL" id="AWM13830.1"/>
    </source>
</evidence>
<protein>
    <submittedName>
        <fullName evidence="1">Uncharacterized protein</fullName>
    </submittedName>
</protein>
<dbReference type="AlphaFoldDB" id="A0A2U8QUE9"/>
<proteinExistence type="predicted"/>
<dbReference type="KEGG" id="fse:DI487_08105"/>
<evidence type="ECO:0000313" key="2">
    <source>
        <dbReference type="Proteomes" id="UP000245429"/>
    </source>
</evidence>
<sequence>MGFFIFEVIEFQNPSEMNKIITLLVLTSSFFAFSQEADSVKITKSPKLDFYWGIGMQVNSFKLNDKLRASGAADIKETMPEFLLGANIFGEQFSGISSSVFCILRIE</sequence>
<organism evidence="1 2">
    <name type="scientific">Flavobacterium sediminis</name>
    <dbReference type="NCBI Taxonomy" id="2201181"/>
    <lineage>
        <taxon>Bacteria</taxon>
        <taxon>Pseudomonadati</taxon>
        <taxon>Bacteroidota</taxon>
        <taxon>Flavobacteriia</taxon>
        <taxon>Flavobacteriales</taxon>
        <taxon>Flavobacteriaceae</taxon>
        <taxon>Flavobacterium</taxon>
    </lineage>
</organism>
<dbReference type="Proteomes" id="UP000245429">
    <property type="component" value="Chromosome"/>
</dbReference>
<accession>A0A2U8QUE9</accession>